<sequence>MFISCFYKTMVSKLLKCQSATYWNGERIHARLDCVAVSGRRTVIAVRAHRSLTSCSLSSNNIRNSAISALGFRMQPERDQVLGKVGKFEEGTVGKVEQMENAARKPEGHSVGRAEGSFGKSVGKAEHESVGKTIGKSENASVGKSVGKSEDESVGKSIGKSENESVGKSVGKAEHESVGKSVGKSENESVGKSVGKSEDESVGKSIGKSENESVGKSVGKSENESVGKSVGKAENESVGKLGQNAEKTGEVGAKGAGGVGKAIGKSEEGEGGKGSRKSVGKGEDGHVGKAEGGSVHNQAVGKSSNAKEEAKEFVIAVAGKSESETSYVENLTGAAAELKLPEGATLVAYEQAMSAEDGFRVGVFLDQLMTHQFGKLVLYAPQLPSTHTLLSQNFKVLPVGTLSVADVQFQGKGRAGNSWESPKGCLMFSFTVQMTDGRAVPFLQYVVSLAIIEGIEGHCISKGLQAPEVKIKWPNDLYANGLKVGGVLCTSTYSSKKFNIVIGVGLNVGNRQPTTCLDALLEGINEKAPSLAKDELLAAIISQFEFLFEVFCAQGFSALESNYYKRWLHSGQTVVLEERQEGSTEVSHIPMKIQGLTATGYLRAIDDASETYELHPDGNSFDFLKGLVRQKM</sequence>
<dbReference type="Gene3D" id="3.30.930.10">
    <property type="entry name" value="Bira Bifunctional Protein, Domain 2"/>
    <property type="match status" value="1"/>
</dbReference>
<name>A0A8T0GL02_CERPU</name>
<evidence type="ECO:0000259" key="4">
    <source>
        <dbReference type="PROSITE" id="PS51733"/>
    </source>
</evidence>
<evidence type="ECO:0000256" key="2">
    <source>
        <dbReference type="ARBA" id="ARBA00022598"/>
    </source>
</evidence>
<accession>A0A8T0GL02</accession>
<proteinExistence type="inferred from homology"/>
<evidence type="ECO:0000313" key="6">
    <source>
        <dbReference type="Proteomes" id="UP000822688"/>
    </source>
</evidence>
<evidence type="ECO:0000313" key="5">
    <source>
        <dbReference type="EMBL" id="KAG0558408.1"/>
    </source>
</evidence>
<protein>
    <recommendedName>
        <fullName evidence="4">BPL/LPL catalytic domain-containing protein</fullName>
    </recommendedName>
</protein>
<dbReference type="EMBL" id="CM026431">
    <property type="protein sequence ID" value="KAG0558408.1"/>
    <property type="molecule type" value="Genomic_DNA"/>
</dbReference>
<keyword evidence="6" id="KW-1185">Reference proteome</keyword>
<comment type="similarity">
    <text evidence="1">Belongs to the biotin--protein ligase family.</text>
</comment>
<dbReference type="PROSITE" id="PS51733">
    <property type="entry name" value="BPL_LPL_CATALYTIC"/>
    <property type="match status" value="1"/>
</dbReference>
<evidence type="ECO:0000256" key="3">
    <source>
        <dbReference type="SAM" id="MobiDB-lite"/>
    </source>
</evidence>
<feature type="compositionally biased region" description="Polar residues" evidence="3">
    <location>
        <begin position="295"/>
        <end position="304"/>
    </location>
</feature>
<gene>
    <name evidence="5" type="ORF">KC19_10G026200</name>
</gene>
<dbReference type="InterPro" id="IPR004143">
    <property type="entry name" value="BPL_LPL_catalytic"/>
</dbReference>
<evidence type="ECO:0000256" key="1">
    <source>
        <dbReference type="ARBA" id="ARBA00009934"/>
    </source>
</evidence>
<feature type="compositionally biased region" description="Basic and acidic residues" evidence="3">
    <location>
        <begin position="264"/>
        <end position="273"/>
    </location>
</feature>
<dbReference type="SUPFAM" id="SSF55681">
    <property type="entry name" value="Class II aaRS and biotin synthetases"/>
    <property type="match status" value="1"/>
</dbReference>
<dbReference type="InterPro" id="IPR004408">
    <property type="entry name" value="Biotin_CoA_COase_ligase"/>
</dbReference>
<reference evidence="5" key="1">
    <citation type="submission" date="2020-06" db="EMBL/GenBank/DDBJ databases">
        <title>WGS assembly of Ceratodon purpureus strain R40.</title>
        <authorList>
            <person name="Carey S.B."/>
            <person name="Jenkins J."/>
            <person name="Shu S."/>
            <person name="Lovell J.T."/>
            <person name="Sreedasyam A."/>
            <person name="Maumus F."/>
            <person name="Tiley G.P."/>
            <person name="Fernandez-Pozo N."/>
            <person name="Barry K."/>
            <person name="Chen C."/>
            <person name="Wang M."/>
            <person name="Lipzen A."/>
            <person name="Daum C."/>
            <person name="Saski C.A."/>
            <person name="Payton A.C."/>
            <person name="Mcbreen J.C."/>
            <person name="Conrad R.E."/>
            <person name="Kollar L.M."/>
            <person name="Olsson S."/>
            <person name="Huttunen S."/>
            <person name="Landis J.B."/>
            <person name="Wickett N.J."/>
            <person name="Johnson M.G."/>
            <person name="Rensing S.A."/>
            <person name="Grimwood J."/>
            <person name="Schmutz J."/>
            <person name="Mcdaniel S.F."/>
        </authorList>
    </citation>
    <scope>NUCLEOTIDE SEQUENCE</scope>
    <source>
        <strain evidence="5">R40</strain>
    </source>
</reference>
<dbReference type="PANTHER" id="PTHR12835:SF5">
    <property type="entry name" value="BIOTIN--PROTEIN LIGASE"/>
    <property type="match status" value="1"/>
</dbReference>
<dbReference type="PANTHER" id="PTHR12835">
    <property type="entry name" value="BIOTIN PROTEIN LIGASE"/>
    <property type="match status" value="1"/>
</dbReference>
<feature type="compositionally biased region" description="Basic and acidic residues" evidence="3">
    <location>
        <begin position="280"/>
        <end position="289"/>
    </location>
</feature>
<organism evidence="5 6">
    <name type="scientific">Ceratodon purpureus</name>
    <name type="common">Fire moss</name>
    <name type="synonym">Dicranum purpureum</name>
    <dbReference type="NCBI Taxonomy" id="3225"/>
    <lineage>
        <taxon>Eukaryota</taxon>
        <taxon>Viridiplantae</taxon>
        <taxon>Streptophyta</taxon>
        <taxon>Embryophyta</taxon>
        <taxon>Bryophyta</taxon>
        <taxon>Bryophytina</taxon>
        <taxon>Bryopsida</taxon>
        <taxon>Dicranidae</taxon>
        <taxon>Pseudoditrichales</taxon>
        <taxon>Ditrichaceae</taxon>
        <taxon>Ceratodon</taxon>
    </lineage>
</organism>
<keyword evidence="2" id="KW-0436">Ligase</keyword>
<feature type="region of interest" description="Disordered" evidence="3">
    <location>
        <begin position="97"/>
        <end position="305"/>
    </location>
</feature>
<dbReference type="GO" id="GO:0005737">
    <property type="term" value="C:cytoplasm"/>
    <property type="evidence" value="ECO:0007669"/>
    <property type="project" value="TreeGrafter"/>
</dbReference>
<feature type="compositionally biased region" description="Basic and acidic residues" evidence="3">
    <location>
        <begin position="102"/>
        <end position="112"/>
    </location>
</feature>
<feature type="compositionally biased region" description="Basic and acidic residues" evidence="3">
    <location>
        <begin position="147"/>
        <end position="237"/>
    </location>
</feature>
<dbReference type="AlphaFoldDB" id="A0A8T0GL02"/>
<dbReference type="GO" id="GO:0004077">
    <property type="term" value="F:biotin--[biotin carboxyl-carrier protein] ligase activity"/>
    <property type="evidence" value="ECO:0007669"/>
    <property type="project" value="InterPro"/>
</dbReference>
<dbReference type="InterPro" id="IPR045864">
    <property type="entry name" value="aa-tRNA-synth_II/BPL/LPL"/>
</dbReference>
<comment type="caution">
    <text evidence="5">The sequence shown here is derived from an EMBL/GenBank/DDBJ whole genome shotgun (WGS) entry which is preliminary data.</text>
</comment>
<feature type="compositionally biased region" description="Gly residues" evidence="3">
    <location>
        <begin position="252"/>
        <end position="261"/>
    </location>
</feature>
<feature type="domain" description="BPL/LPL catalytic" evidence="4">
    <location>
        <begin position="362"/>
        <end position="552"/>
    </location>
</feature>
<dbReference type="Proteomes" id="UP000822688">
    <property type="component" value="Chromosome 10"/>
</dbReference>
<dbReference type="NCBIfam" id="TIGR00121">
    <property type="entry name" value="birA_ligase"/>
    <property type="match status" value="1"/>
</dbReference>
<dbReference type="Pfam" id="PF03099">
    <property type="entry name" value="BPL_LplA_LipB"/>
    <property type="match status" value="1"/>
</dbReference>
<dbReference type="CDD" id="cd16442">
    <property type="entry name" value="BPL"/>
    <property type="match status" value="1"/>
</dbReference>